<dbReference type="InterPro" id="IPR045126">
    <property type="entry name" value="TRAPPC10/Trs130"/>
</dbReference>
<dbReference type="PANTHER" id="PTHR13251:SF3">
    <property type="entry name" value="TRAFFICKING PROTEIN PARTICLE COMPLEX SUBUNIT 10"/>
    <property type="match status" value="1"/>
</dbReference>
<feature type="domain" description="TRAPPC10/Trs130 N-terminal" evidence="1">
    <location>
        <begin position="28"/>
        <end position="345"/>
    </location>
</feature>
<dbReference type="InterPro" id="IPR056913">
    <property type="entry name" value="TRAPPC10/Trs130_N"/>
</dbReference>
<proteinExistence type="predicted"/>
<dbReference type="AlphaFoldDB" id="A0AAV1TQP6"/>
<name>A0AAV1TQP6_9STRA</name>
<sequence length="1272" mass="141690">MTAASATSLYASIAPQFTRELPRPGLRVGYADVGGVWQLLAPSFLQRLPLRAIEWRNLVGVTQRIDQLFLHFVEMSVKNVKKELFLTCLYLVTCEDLDKYKSVVRPAVAAWIEAMTAAHIEWLVLYVPLGTRPKTAGTDAPNPVYKKIYDRLRADFAQKKNGVLAAASASSSSLLQERVCKLDALEGTSVVGKRQQQHEAQWTEVLLRLRHCIMDAFQIKCFQYEDSLRALDAKRGIAGWDFGAFFLAKERLALMYQQMCLQDDAIRHLDELDAIFVNLSATEKQAFRLTNRKSFERHDPIFTQSPLTLDLHEVQELIASNRASARLISLYCFCRQIRTLYVMGNFPQLLERASSFIEFFLTELKELVVEGTLNWHQPFLWAAGACMEVSHACELSWSGRDSEKMASDISVQAARAIPVEAMSRALGGVLYLARRLLKSVAKHIRNENDLGVPLSNRANTDAADESITWYQRLERVFLSPEWQRSGTCDIYEKCLSEVTHLASVHFSRSGRHRFAVFLAVKCAQYHFARGEFESSSKLLCAHARQSREDGWWTIFDACVRSAYRAELGLGRSTQAAVASVILSTLVQEGQDNEGMAQLMVALLACGGDGKGVVLDGNCSNLGSGPNVTMNELFRPMLAIETCQTSGSALGEGDVCVTLAIANDYSVGVRFDRVRVRFTRTTGLCKNSATNGLSHFDSPRWNEGTNVDACVENGNGKALDAKLVHETDCRSFNGTFQAESAIASGGVVENVREQNIELLLEKSDVHVNEKTSVNLVFRHAGVPMGQYTCTGTECVLAGSTFCLLPSRALSLARFEICAKESIVKVAIHGAPLLVPRPLPEVETVVVSIQASHDPVVDGVLEVRAFRQIGGRNVNSCIMQGCDEVEEGKSSSVEERGIQLIGIQLVNETKLADTKSHDGTQSNYVARHEESNSFLSIALPKLLRGDSLRYTVSLALPHTLSADSSSDVAGEDDNANRVIIQARVRYQRHRMVSSTLTTATEVRCAESTFRALQPLKEIVRLKRVGMRIFVSVALVCNRFVSIVLQEYQLRCPIQIGNHSPLVTVEHDPNAKLRGTTLHPNDRLHLAFTLACCTDFEKKAFDSYCSLQLDVKFGGDETWLKTVTVRLPLTDVEETCYQIDVLPEDRDDVQMYTGDIIEISASEPVTFQVRVHEELTKSNEATTANSRSALYLRLDESSERDWILLGKQLERFTFDPCSGSHDDDRRREFRTQKRLLATRSGLLRFPAFCLEVSGNAIPAARVYCQQSCRQVFASE</sequence>
<organism evidence="2 3">
    <name type="scientific">Peronospora matthiolae</name>
    <dbReference type="NCBI Taxonomy" id="2874970"/>
    <lineage>
        <taxon>Eukaryota</taxon>
        <taxon>Sar</taxon>
        <taxon>Stramenopiles</taxon>
        <taxon>Oomycota</taxon>
        <taxon>Peronosporomycetes</taxon>
        <taxon>Peronosporales</taxon>
        <taxon>Peronosporaceae</taxon>
        <taxon>Peronospora</taxon>
    </lineage>
</organism>
<evidence type="ECO:0000313" key="3">
    <source>
        <dbReference type="Proteomes" id="UP001162060"/>
    </source>
</evidence>
<dbReference type="EMBL" id="CAKLBY020000070">
    <property type="protein sequence ID" value="CAK7923772.1"/>
    <property type="molecule type" value="Genomic_DNA"/>
</dbReference>
<accession>A0AAV1TQP6</accession>
<dbReference type="PANTHER" id="PTHR13251">
    <property type="entry name" value="EPILEPSY HOLOPROSENCEPHALY CANDIDATE 1/TMEM1"/>
    <property type="match status" value="1"/>
</dbReference>
<protein>
    <recommendedName>
        <fullName evidence="1">TRAPPC10/Trs130 N-terminal domain-containing protein</fullName>
    </recommendedName>
</protein>
<dbReference type="Proteomes" id="UP001162060">
    <property type="component" value="Unassembled WGS sequence"/>
</dbReference>
<dbReference type="GO" id="GO:0005829">
    <property type="term" value="C:cytosol"/>
    <property type="evidence" value="ECO:0007669"/>
    <property type="project" value="GOC"/>
</dbReference>
<dbReference type="GO" id="GO:0034498">
    <property type="term" value="P:early endosome to Golgi transport"/>
    <property type="evidence" value="ECO:0007669"/>
    <property type="project" value="TreeGrafter"/>
</dbReference>
<evidence type="ECO:0000313" key="2">
    <source>
        <dbReference type="EMBL" id="CAK7923772.1"/>
    </source>
</evidence>
<reference evidence="2" key="1">
    <citation type="submission" date="2024-01" db="EMBL/GenBank/DDBJ databases">
        <authorList>
            <person name="Webb A."/>
        </authorList>
    </citation>
    <scope>NUCLEOTIDE SEQUENCE</scope>
    <source>
        <strain evidence="2">Pm1</strain>
    </source>
</reference>
<comment type="caution">
    <text evidence="2">The sequence shown here is derived from an EMBL/GenBank/DDBJ whole genome shotgun (WGS) entry which is preliminary data.</text>
</comment>
<dbReference type="GO" id="GO:1990071">
    <property type="term" value="C:TRAPPII protein complex"/>
    <property type="evidence" value="ECO:0007669"/>
    <property type="project" value="InterPro"/>
</dbReference>
<dbReference type="Pfam" id="PF23036">
    <property type="entry name" value="TRAPPC10_1st"/>
    <property type="match status" value="1"/>
</dbReference>
<gene>
    <name evidence="2" type="ORF">PM001_LOCUS8922</name>
</gene>
<evidence type="ECO:0000259" key="1">
    <source>
        <dbReference type="Pfam" id="PF23036"/>
    </source>
</evidence>
<dbReference type="GO" id="GO:0006891">
    <property type="term" value="P:intra-Golgi vesicle-mediated transport"/>
    <property type="evidence" value="ECO:0007669"/>
    <property type="project" value="TreeGrafter"/>
</dbReference>